<proteinExistence type="predicted"/>
<dbReference type="RefSeq" id="WP_345609691.1">
    <property type="nucleotide sequence ID" value="NZ_BAABJV010000001.1"/>
</dbReference>
<evidence type="ECO:0000256" key="2">
    <source>
        <dbReference type="SAM" id="SignalP"/>
    </source>
</evidence>
<reference evidence="4" key="1">
    <citation type="journal article" date="2019" name="Int. J. Syst. Evol. Microbiol.">
        <title>The Global Catalogue of Microorganisms (GCM) 10K type strain sequencing project: providing services to taxonomists for standard genome sequencing and annotation.</title>
        <authorList>
            <consortium name="The Broad Institute Genomics Platform"/>
            <consortium name="The Broad Institute Genome Sequencing Center for Infectious Disease"/>
            <person name="Wu L."/>
            <person name="Ma J."/>
        </authorList>
    </citation>
    <scope>NUCLEOTIDE SEQUENCE [LARGE SCALE GENOMIC DNA]</scope>
    <source>
        <strain evidence="4">JCM 18324</strain>
    </source>
</reference>
<protein>
    <recommendedName>
        <fullName evidence="5">Lipoprotein</fullName>
    </recommendedName>
</protein>
<feature type="region of interest" description="Disordered" evidence="1">
    <location>
        <begin position="29"/>
        <end position="65"/>
    </location>
</feature>
<evidence type="ECO:0000313" key="3">
    <source>
        <dbReference type="EMBL" id="GAA4765629.1"/>
    </source>
</evidence>
<dbReference type="PROSITE" id="PS51257">
    <property type="entry name" value="PROKAR_LIPOPROTEIN"/>
    <property type="match status" value="1"/>
</dbReference>
<accession>A0ABP8ZUD8</accession>
<evidence type="ECO:0008006" key="5">
    <source>
        <dbReference type="Google" id="ProtNLM"/>
    </source>
</evidence>
<gene>
    <name evidence="3" type="ORF">GCM10023329_09660</name>
</gene>
<evidence type="ECO:0000256" key="1">
    <source>
        <dbReference type="SAM" id="MobiDB-lite"/>
    </source>
</evidence>
<keyword evidence="2" id="KW-0732">Signal</keyword>
<feature type="chain" id="PRO_5046180556" description="Lipoprotein" evidence="2">
    <location>
        <begin position="23"/>
        <end position="272"/>
    </location>
</feature>
<dbReference type="EMBL" id="BAABJV010000001">
    <property type="protein sequence ID" value="GAA4765629.1"/>
    <property type="molecule type" value="Genomic_DNA"/>
</dbReference>
<feature type="signal peptide" evidence="2">
    <location>
        <begin position="1"/>
        <end position="22"/>
    </location>
</feature>
<keyword evidence="4" id="KW-1185">Reference proteome</keyword>
<sequence length="272" mass="28388">MTTVRPGALRTAAPLLAFCVLAAGCSAAPDDGGEGASPSKGSPSAKAPEPSRSAESKGAFVPDADRLPRTRAEALALARAVAFRPEEWGADFVALAPGESDPGTWAVLDDDCRWSREPLPDGVLAAVSRYSELPLGQGRGAVRVTAAVTVHTTEAGADARLSTTLEEAMRCPEQEIRAGERITELNSVGRPAGQGQNYADDSVFEMGTHVRTVDGRALTSPYHWTVDRLGPVTIAVSVRGTTGEGSPEATSVSSHGTVTMRSRLVDLLGEKP</sequence>
<name>A0ABP8ZUD8_9ACTN</name>
<feature type="compositionally biased region" description="Low complexity" evidence="1">
    <location>
        <begin position="36"/>
        <end position="51"/>
    </location>
</feature>
<evidence type="ECO:0000313" key="4">
    <source>
        <dbReference type="Proteomes" id="UP001501147"/>
    </source>
</evidence>
<dbReference type="Proteomes" id="UP001501147">
    <property type="component" value="Unassembled WGS sequence"/>
</dbReference>
<comment type="caution">
    <text evidence="3">The sequence shown here is derived from an EMBL/GenBank/DDBJ whole genome shotgun (WGS) entry which is preliminary data.</text>
</comment>
<organism evidence="3 4">
    <name type="scientific">Streptomyces sanyensis</name>
    <dbReference type="NCBI Taxonomy" id="568869"/>
    <lineage>
        <taxon>Bacteria</taxon>
        <taxon>Bacillati</taxon>
        <taxon>Actinomycetota</taxon>
        <taxon>Actinomycetes</taxon>
        <taxon>Kitasatosporales</taxon>
        <taxon>Streptomycetaceae</taxon>
        <taxon>Streptomyces</taxon>
    </lineage>
</organism>